<dbReference type="InterPro" id="IPR036465">
    <property type="entry name" value="vWFA_dom_sf"/>
</dbReference>
<dbReference type="AlphaFoldDB" id="A0A1H4JEP6"/>
<evidence type="ECO:0008006" key="4">
    <source>
        <dbReference type="Google" id="ProtNLM"/>
    </source>
</evidence>
<keyword evidence="1" id="KW-0732">Signal</keyword>
<reference evidence="2 3" key="1">
    <citation type="submission" date="2016-10" db="EMBL/GenBank/DDBJ databases">
        <authorList>
            <person name="de Groot N.N."/>
        </authorList>
    </citation>
    <scope>NUCLEOTIDE SEQUENCE [LARGE SCALE GENOMIC DNA]</scope>
    <source>
        <strain evidence="2 3">AB35.6</strain>
    </source>
</reference>
<dbReference type="SUPFAM" id="SSF53300">
    <property type="entry name" value="vWA-like"/>
    <property type="match status" value="1"/>
</dbReference>
<dbReference type="RefSeq" id="WP_074652255.1">
    <property type="nucleotide sequence ID" value="NZ_FNSD01000001.1"/>
</dbReference>
<dbReference type="Proteomes" id="UP000182409">
    <property type="component" value="Unassembled WGS sequence"/>
</dbReference>
<evidence type="ECO:0000313" key="3">
    <source>
        <dbReference type="Proteomes" id="UP000182409"/>
    </source>
</evidence>
<protein>
    <recommendedName>
        <fullName evidence="4">VWFA-related domain-containing protein</fullName>
    </recommendedName>
</protein>
<dbReference type="EMBL" id="FNSD01000001">
    <property type="protein sequence ID" value="SEB44763.1"/>
    <property type="molecule type" value="Genomic_DNA"/>
</dbReference>
<evidence type="ECO:0000256" key="1">
    <source>
        <dbReference type="SAM" id="SignalP"/>
    </source>
</evidence>
<dbReference type="Gene3D" id="3.40.50.410">
    <property type="entry name" value="von Willebrand factor, type A domain"/>
    <property type="match status" value="1"/>
</dbReference>
<feature type="chain" id="PRO_5010285490" description="VWFA-related domain-containing protein" evidence="1">
    <location>
        <begin position="22"/>
        <end position="312"/>
    </location>
</feature>
<dbReference type="OrthoDB" id="112721at2"/>
<gene>
    <name evidence="2" type="ORF">SAMN05443244_0570</name>
</gene>
<proteinExistence type="predicted"/>
<evidence type="ECO:0000313" key="2">
    <source>
        <dbReference type="EMBL" id="SEB44763.1"/>
    </source>
</evidence>
<sequence length="312" mass="33354">MFRSLALTAGVICLTTLGARAQRSNADTEGPQPVNIIVRAESKGGAPTLQPSDLKVEFNGKPVTVTSLQALGVGNKPGVRTEVALLIDDGLRGNFGTQLRDVEKFVQNTASPNTAVGVGYMRNGGVDFPVGFSTEPEKELQAIRLPISMAGVDGSPYFCLQDLLKKWPAHRGVARVVLMITSGIDRYNGSVSPLNQDSPYVAQAVTDAQRSGVPVYSIYYGRREVNGNLSSFSGQSYLSQMAEGTGGETLNGGTINPVSLDPYFKRFEDDLRESYLVTFQTGLSRLERVKVSSSTKGVKLRAQQIAGAAGSK</sequence>
<feature type="signal peptide" evidence="1">
    <location>
        <begin position="1"/>
        <end position="21"/>
    </location>
</feature>
<name>A0A1H4JEP6_9BACT</name>
<accession>A0A1H4JEP6</accession>
<organism evidence="2 3">
    <name type="scientific">Terriglobus roseus</name>
    <dbReference type="NCBI Taxonomy" id="392734"/>
    <lineage>
        <taxon>Bacteria</taxon>
        <taxon>Pseudomonadati</taxon>
        <taxon>Acidobacteriota</taxon>
        <taxon>Terriglobia</taxon>
        <taxon>Terriglobales</taxon>
        <taxon>Acidobacteriaceae</taxon>
        <taxon>Terriglobus</taxon>
    </lineage>
</organism>